<organism evidence="1 2">
    <name type="scientific">Corynebacterium glucuronolyticum ATCC 51866</name>
    <dbReference type="NCBI Taxonomy" id="548478"/>
    <lineage>
        <taxon>Bacteria</taxon>
        <taxon>Bacillati</taxon>
        <taxon>Actinomycetota</taxon>
        <taxon>Actinomycetes</taxon>
        <taxon>Mycobacteriales</taxon>
        <taxon>Corynebacteriaceae</taxon>
        <taxon>Corynebacterium</taxon>
    </lineage>
</organism>
<comment type="caution">
    <text evidence="1">The sequence shown here is derived from an EMBL/GenBank/DDBJ whole genome shotgun (WGS) entry which is preliminary data.</text>
</comment>
<proteinExistence type="predicted"/>
<evidence type="ECO:0000313" key="1">
    <source>
        <dbReference type="EMBL" id="EEI62886.1"/>
    </source>
</evidence>
<gene>
    <name evidence="1" type="ORF">HMPREF0293_1633</name>
</gene>
<keyword evidence="2" id="KW-1185">Reference proteome</keyword>
<evidence type="ECO:0008006" key="3">
    <source>
        <dbReference type="Google" id="ProtNLM"/>
    </source>
</evidence>
<accession>A0ABP2DTS2</accession>
<evidence type="ECO:0000313" key="2">
    <source>
        <dbReference type="Proteomes" id="UP000006237"/>
    </source>
</evidence>
<dbReference type="Proteomes" id="UP000006237">
    <property type="component" value="Unassembled WGS sequence"/>
</dbReference>
<protein>
    <recommendedName>
        <fullName evidence="3">Transposase DDE domain-containing protein</fullName>
    </recommendedName>
</protein>
<dbReference type="EMBL" id="ACHF01000038">
    <property type="protein sequence ID" value="EEI62886.1"/>
    <property type="molecule type" value="Genomic_DNA"/>
</dbReference>
<reference evidence="1 2" key="1">
    <citation type="submission" date="2009-01" db="EMBL/GenBank/DDBJ databases">
        <authorList>
            <person name="Qin X."/>
            <person name="Bachman B."/>
            <person name="Battles P."/>
            <person name="Bell A."/>
            <person name="Bess C."/>
            <person name="Bickham C."/>
            <person name="Chaboub L."/>
            <person name="Chen D."/>
            <person name="Coyle M."/>
            <person name="Deiros D.R."/>
            <person name="Dinh H."/>
            <person name="Forbes L."/>
            <person name="Fowler G."/>
            <person name="Francisco L."/>
            <person name="Fu Q."/>
            <person name="Gubbala S."/>
            <person name="Hale W."/>
            <person name="Han Y."/>
            <person name="Hemphill L."/>
            <person name="Highlander S.K."/>
            <person name="Hirani K."/>
            <person name="Hogues M."/>
            <person name="Jackson L."/>
            <person name="Jakkamsetti A."/>
            <person name="Javaid M."/>
            <person name="Jiang H."/>
            <person name="Korchina V."/>
            <person name="Kovar C."/>
            <person name="Lara F."/>
            <person name="Lee S."/>
            <person name="Mata R."/>
            <person name="Mathew T."/>
            <person name="Moen C."/>
            <person name="Morales K."/>
            <person name="Munidasa M."/>
            <person name="Nazareth L."/>
            <person name="Ngo R."/>
            <person name="Nguyen L."/>
            <person name="Okwuonu G."/>
            <person name="Ongeri F."/>
            <person name="Patil S."/>
            <person name="Petrosino J."/>
            <person name="Pham C."/>
            <person name="Pham P."/>
            <person name="Pu L.-L."/>
            <person name="Puazo M."/>
            <person name="Raj R."/>
            <person name="Reid J."/>
            <person name="Rouhana J."/>
            <person name="Saada N."/>
            <person name="Shang Y."/>
            <person name="Simmons D."/>
            <person name="Thornton R."/>
            <person name="Warren J."/>
            <person name="Weissenberger G."/>
            <person name="Zhang J."/>
            <person name="Zhang L."/>
            <person name="Zhou C."/>
            <person name="Zhu D."/>
            <person name="Muzny D."/>
            <person name="Worley K."/>
            <person name="Gibbs R."/>
        </authorList>
    </citation>
    <scope>NUCLEOTIDE SEQUENCE [LARGE SCALE GENOMIC DNA]</scope>
    <source>
        <strain evidence="1 2">ATCC 51866</strain>
    </source>
</reference>
<sequence>MEGRKKARDISRAFFHHVRGWQARMQRVPNPGELVFLNALLALCEL</sequence>
<name>A0ABP2DTS2_9CORY</name>